<dbReference type="OrthoDB" id="1820902at2"/>
<keyword evidence="2" id="KW-0472">Membrane</keyword>
<organism evidence="3 4">
    <name type="scientific">Ruminococcus flavefaciens</name>
    <dbReference type="NCBI Taxonomy" id="1265"/>
    <lineage>
        <taxon>Bacteria</taxon>
        <taxon>Bacillati</taxon>
        <taxon>Bacillota</taxon>
        <taxon>Clostridia</taxon>
        <taxon>Eubacteriales</taxon>
        <taxon>Oscillospiraceae</taxon>
        <taxon>Ruminococcus</taxon>
    </lineage>
</organism>
<evidence type="ECO:0000313" key="3">
    <source>
        <dbReference type="EMBL" id="SHM48958.1"/>
    </source>
</evidence>
<evidence type="ECO:0000313" key="4">
    <source>
        <dbReference type="Proteomes" id="UP000184394"/>
    </source>
</evidence>
<proteinExistence type="predicted"/>
<feature type="compositionally biased region" description="Basic and acidic residues" evidence="1">
    <location>
        <begin position="83"/>
        <end position="104"/>
    </location>
</feature>
<protein>
    <submittedName>
        <fullName evidence="3">Uncharacterized protein</fullName>
    </submittedName>
</protein>
<gene>
    <name evidence="3" type="ORF">SAMN04487860_105180</name>
</gene>
<feature type="transmembrane region" description="Helical" evidence="2">
    <location>
        <begin position="215"/>
        <end position="234"/>
    </location>
</feature>
<feature type="region of interest" description="Disordered" evidence="1">
    <location>
        <begin position="54"/>
        <end position="104"/>
    </location>
</feature>
<evidence type="ECO:0000256" key="1">
    <source>
        <dbReference type="SAM" id="MobiDB-lite"/>
    </source>
</evidence>
<evidence type="ECO:0000256" key="2">
    <source>
        <dbReference type="SAM" id="Phobius"/>
    </source>
</evidence>
<feature type="compositionally biased region" description="Basic and acidic residues" evidence="1">
    <location>
        <begin position="1"/>
        <end position="14"/>
    </location>
</feature>
<feature type="compositionally biased region" description="Polar residues" evidence="1">
    <location>
        <begin position="18"/>
        <end position="34"/>
    </location>
</feature>
<feature type="region of interest" description="Disordered" evidence="1">
    <location>
        <begin position="1"/>
        <end position="38"/>
    </location>
</feature>
<feature type="transmembrane region" description="Helical" evidence="2">
    <location>
        <begin position="183"/>
        <end position="203"/>
    </location>
</feature>
<keyword evidence="2" id="KW-1133">Transmembrane helix</keyword>
<sequence>MQDKNEHEINDLHDMLSAFQSLTSDDGKSSGQKMTSEEAAAKVDEIFAQARAKNIIKDKKRKKTTAEDTPAPIELPEPITPQEAEKKAAGSFADTKEKKESAKAREQRLSADVAMLSTQLTEGELSSEEAQKKVTEMLALASSKNSDNNSKKYSFSPKVMEVIVLTIVAVILYIITMDSGLPGPFSPVAIFFPALAGIGYRLLKKQIPVRKAASECIPHIIISAVFLIIIILAFI</sequence>
<dbReference type="EMBL" id="FRCT01000005">
    <property type="protein sequence ID" value="SHM48958.1"/>
    <property type="molecule type" value="Genomic_DNA"/>
</dbReference>
<dbReference type="RefSeq" id="WP_072950249.1">
    <property type="nucleotide sequence ID" value="NZ_FRCT01000005.1"/>
</dbReference>
<name>A0A1M7J7Q6_RUMFL</name>
<accession>A0A1M7J7Q6</accession>
<keyword evidence="2" id="KW-0812">Transmembrane</keyword>
<reference evidence="3 4" key="1">
    <citation type="submission" date="2016-11" db="EMBL/GenBank/DDBJ databases">
        <authorList>
            <person name="Jaros S."/>
            <person name="Januszkiewicz K."/>
            <person name="Wedrychowicz H."/>
        </authorList>
    </citation>
    <scope>NUCLEOTIDE SEQUENCE [LARGE SCALE GENOMIC DNA]</scope>
    <source>
        <strain evidence="3 4">Y1</strain>
    </source>
</reference>
<feature type="transmembrane region" description="Helical" evidence="2">
    <location>
        <begin position="159"/>
        <end position="177"/>
    </location>
</feature>
<dbReference type="Proteomes" id="UP000184394">
    <property type="component" value="Unassembled WGS sequence"/>
</dbReference>
<dbReference type="AlphaFoldDB" id="A0A1M7J7Q6"/>